<name>A0ABT9L9E1_9ACTN</name>
<evidence type="ECO:0000313" key="2">
    <source>
        <dbReference type="EMBL" id="MDP9616146.1"/>
    </source>
</evidence>
<sequence>MSRDAAVGNVDSRVVKATIAAIEDRTDTSTDTRARMLRHVERFGHDEYGEYGEAVTMPSLRRSTAWSTRPEGPFRTEDRPSTVVKPRHRAPSDPMGLGAGAPGTGRGALRWRSATRLAPRDLHEFIGCSGRLSSDR</sequence>
<dbReference type="EMBL" id="JAURUE010000002">
    <property type="protein sequence ID" value="MDP9616146.1"/>
    <property type="molecule type" value="Genomic_DNA"/>
</dbReference>
<dbReference type="Proteomes" id="UP001234880">
    <property type="component" value="Unassembled WGS sequence"/>
</dbReference>
<protein>
    <submittedName>
        <fullName evidence="2">Uncharacterized protein</fullName>
    </submittedName>
</protein>
<accession>A0ABT9L9E1</accession>
<feature type="compositionally biased region" description="Gly residues" evidence="1">
    <location>
        <begin position="97"/>
        <end position="106"/>
    </location>
</feature>
<feature type="region of interest" description="Disordered" evidence="1">
    <location>
        <begin position="62"/>
        <end position="107"/>
    </location>
</feature>
<evidence type="ECO:0000256" key="1">
    <source>
        <dbReference type="SAM" id="MobiDB-lite"/>
    </source>
</evidence>
<organism evidence="2 3">
    <name type="scientific">Streptomyces demainii</name>
    <dbReference type="NCBI Taxonomy" id="588122"/>
    <lineage>
        <taxon>Bacteria</taxon>
        <taxon>Bacillati</taxon>
        <taxon>Actinomycetota</taxon>
        <taxon>Actinomycetes</taxon>
        <taxon>Kitasatosporales</taxon>
        <taxon>Streptomycetaceae</taxon>
        <taxon>Streptomyces</taxon>
    </lineage>
</organism>
<keyword evidence="3" id="KW-1185">Reference proteome</keyword>
<comment type="caution">
    <text evidence="2">The sequence shown here is derived from an EMBL/GenBank/DDBJ whole genome shotgun (WGS) entry which is preliminary data.</text>
</comment>
<reference evidence="2 3" key="1">
    <citation type="submission" date="2023-07" db="EMBL/GenBank/DDBJ databases">
        <title>Sequencing the genomes of 1000 actinobacteria strains.</title>
        <authorList>
            <person name="Klenk H.-P."/>
        </authorList>
    </citation>
    <scope>NUCLEOTIDE SEQUENCE [LARGE SCALE GENOMIC DNA]</scope>
    <source>
        <strain evidence="2 3">DSM 41600</strain>
    </source>
</reference>
<gene>
    <name evidence="2" type="ORF">JOF35_008484</name>
</gene>
<evidence type="ECO:0000313" key="3">
    <source>
        <dbReference type="Proteomes" id="UP001234880"/>
    </source>
</evidence>
<proteinExistence type="predicted"/>